<organism evidence="4 5">
    <name type="scientific">Hydrogenovibrio thermophilus</name>
    <dbReference type="NCBI Taxonomy" id="265883"/>
    <lineage>
        <taxon>Bacteria</taxon>
        <taxon>Pseudomonadati</taxon>
        <taxon>Pseudomonadota</taxon>
        <taxon>Gammaproteobacteria</taxon>
        <taxon>Thiotrichales</taxon>
        <taxon>Piscirickettsiaceae</taxon>
        <taxon>Hydrogenovibrio</taxon>
    </lineage>
</organism>
<dbReference type="EMBL" id="CP035033">
    <property type="protein sequence ID" value="QAB14757.1"/>
    <property type="molecule type" value="Genomic_DNA"/>
</dbReference>
<dbReference type="AlphaFoldDB" id="A0A410H1H1"/>
<accession>A0A410H1H1</accession>
<dbReference type="GO" id="GO:0015562">
    <property type="term" value="F:efflux transmembrane transporter activity"/>
    <property type="evidence" value="ECO:0007669"/>
    <property type="project" value="TreeGrafter"/>
</dbReference>
<dbReference type="NCBIfam" id="TIGR01730">
    <property type="entry name" value="RND_mfp"/>
    <property type="match status" value="1"/>
</dbReference>
<dbReference type="Gene3D" id="1.10.287.470">
    <property type="entry name" value="Helix hairpin bin"/>
    <property type="match status" value="1"/>
</dbReference>
<gene>
    <name evidence="4" type="ORF">EPV75_03240</name>
</gene>
<evidence type="ECO:0000313" key="4">
    <source>
        <dbReference type="EMBL" id="QAB14757.1"/>
    </source>
</evidence>
<proteinExistence type="inferred from homology"/>
<evidence type="ECO:0000259" key="3">
    <source>
        <dbReference type="Pfam" id="PF25917"/>
    </source>
</evidence>
<dbReference type="Proteomes" id="UP000285478">
    <property type="component" value="Chromosome"/>
</dbReference>
<feature type="domain" description="Multidrug resistance protein MdtA-like barrel-sandwich hybrid" evidence="3">
    <location>
        <begin position="16"/>
        <end position="151"/>
    </location>
</feature>
<keyword evidence="2" id="KW-0175">Coiled coil</keyword>
<dbReference type="InterPro" id="IPR006143">
    <property type="entry name" value="RND_pump_MFP"/>
</dbReference>
<dbReference type="RefSeq" id="WP_128384453.1">
    <property type="nucleotide sequence ID" value="NZ_CP035033.1"/>
</dbReference>
<dbReference type="SUPFAM" id="SSF111369">
    <property type="entry name" value="HlyD-like secretion proteins"/>
    <property type="match status" value="1"/>
</dbReference>
<dbReference type="InterPro" id="IPR058625">
    <property type="entry name" value="MdtA-like_BSH"/>
</dbReference>
<dbReference type="KEGG" id="htr:EPV75_03240"/>
<evidence type="ECO:0000256" key="2">
    <source>
        <dbReference type="SAM" id="Coils"/>
    </source>
</evidence>
<protein>
    <submittedName>
        <fullName evidence="4">Efflux RND transporter periplasmic adaptor subunit</fullName>
    </submittedName>
</protein>
<reference evidence="4 5" key="1">
    <citation type="journal article" date="2018" name="Environ. Microbiol.">
        <title>Genomes of ubiquitous marine and hypersaline Hydrogenovibrio, Thiomicrorhabdus and Thiomicrospira spp. encode a diversity of mechanisms to sustain chemolithoautotrophy in heterogeneous environments.</title>
        <authorList>
            <person name="Scott K.M."/>
            <person name="Williams J."/>
            <person name="Porter C.M.B."/>
            <person name="Russel S."/>
            <person name="Harmer T.L."/>
            <person name="Paul J.H."/>
            <person name="Antonen K.M."/>
            <person name="Bridges M.K."/>
            <person name="Camper G.J."/>
            <person name="Campla C.K."/>
            <person name="Casella L.G."/>
            <person name="Chase E."/>
            <person name="Conrad J.W."/>
            <person name="Cruz M.C."/>
            <person name="Dunlap D.S."/>
            <person name="Duran L."/>
            <person name="Fahsbender E.M."/>
            <person name="Goldsmith D.B."/>
            <person name="Keeley R.F."/>
            <person name="Kondoff M.R."/>
            <person name="Kussy B.I."/>
            <person name="Lane M.K."/>
            <person name="Lawler S."/>
            <person name="Leigh B.A."/>
            <person name="Lewis C."/>
            <person name="Lostal L.M."/>
            <person name="Marking D."/>
            <person name="Mancera P.A."/>
            <person name="McClenthan E.C."/>
            <person name="McIntyre E.A."/>
            <person name="Mine J.A."/>
            <person name="Modi S."/>
            <person name="Moore B.D."/>
            <person name="Morgan W.A."/>
            <person name="Nelson K.M."/>
            <person name="Nguyen K.N."/>
            <person name="Ogburn N."/>
            <person name="Parrino D.G."/>
            <person name="Pedapudi A.D."/>
            <person name="Pelham R.P."/>
            <person name="Preece A.M."/>
            <person name="Rampersad E.A."/>
            <person name="Richardson J.C."/>
            <person name="Rodgers C.M."/>
            <person name="Schaffer B.L."/>
            <person name="Sheridan N.E."/>
            <person name="Solone M.R."/>
            <person name="Staley Z.R."/>
            <person name="Tabuchi M."/>
            <person name="Waide R.J."/>
            <person name="Wanjugi P.W."/>
            <person name="Young S."/>
            <person name="Clum A."/>
            <person name="Daum C."/>
            <person name="Huntemann M."/>
            <person name="Ivanova N."/>
            <person name="Kyrpides N."/>
            <person name="Mikhailova N."/>
            <person name="Palaniappan K."/>
            <person name="Pillay M."/>
            <person name="Reddy T.B.K."/>
            <person name="Shapiro N."/>
            <person name="Stamatis D."/>
            <person name="Varghese N."/>
            <person name="Woyke T."/>
            <person name="Boden R."/>
            <person name="Freyermuth S.K."/>
            <person name="Kerfeld C.A."/>
        </authorList>
    </citation>
    <scope>NUCLEOTIDE SEQUENCE [LARGE SCALE GENOMIC DNA]</scope>
    <source>
        <strain evidence="4 5">JR-2</strain>
    </source>
</reference>
<keyword evidence="5" id="KW-1185">Reference proteome</keyword>
<name>A0A410H1H1_9GAMM</name>
<dbReference type="GO" id="GO:1990281">
    <property type="term" value="C:efflux pump complex"/>
    <property type="evidence" value="ECO:0007669"/>
    <property type="project" value="TreeGrafter"/>
</dbReference>
<dbReference type="PANTHER" id="PTHR30469">
    <property type="entry name" value="MULTIDRUG RESISTANCE PROTEIN MDTA"/>
    <property type="match status" value="1"/>
</dbReference>
<sequence>MSGSLFLAGMPTAWAETVQIGSLVAGQVEKVMVMPGQNVKTGQLLMTIDDDRYQAKLKTARAEVKLWELKLADAQIELDQALDLFDRTVTAKRELDAAQLAYGVVKQQLVKAQGNLESYQAWSKYFVIKAPVSGKIAKINAPKGTTVYKENTPLIQIEY</sequence>
<dbReference type="Pfam" id="PF25917">
    <property type="entry name" value="BSH_RND"/>
    <property type="match status" value="1"/>
</dbReference>
<comment type="similarity">
    <text evidence="1">Belongs to the membrane fusion protein (MFP) (TC 8.A.1) family.</text>
</comment>
<dbReference type="Gene3D" id="2.40.50.100">
    <property type="match status" value="1"/>
</dbReference>
<evidence type="ECO:0000256" key="1">
    <source>
        <dbReference type="ARBA" id="ARBA00009477"/>
    </source>
</evidence>
<evidence type="ECO:0000313" key="5">
    <source>
        <dbReference type="Proteomes" id="UP000285478"/>
    </source>
</evidence>
<feature type="coiled-coil region" evidence="2">
    <location>
        <begin position="57"/>
        <end position="84"/>
    </location>
</feature>